<dbReference type="EMBL" id="MF417908">
    <property type="protein sequence ID" value="ASN70534.1"/>
    <property type="molecule type" value="Genomic_DNA"/>
</dbReference>
<feature type="domain" description="AntA/AntB antirepressor" evidence="1">
    <location>
        <begin position="20"/>
        <end position="90"/>
    </location>
</feature>
<dbReference type="Pfam" id="PF08346">
    <property type="entry name" value="AntA"/>
    <property type="match status" value="1"/>
</dbReference>
<name>A0A2H4J5J5_9CAUD</name>
<evidence type="ECO:0000259" key="1">
    <source>
        <dbReference type="Pfam" id="PF08346"/>
    </source>
</evidence>
<reference evidence="2" key="1">
    <citation type="submission" date="2017-06" db="EMBL/GenBank/DDBJ databases">
        <title>Novel phages from South African skin metaviromes.</title>
        <authorList>
            <person name="van Zyl L.J."/>
            <person name="Abrahams Y."/>
            <person name="Stander E.A."/>
            <person name="Kirby B.M."/>
            <person name="Clavaud C."/>
            <person name="Farcet C."/>
            <person name="Breton L."/>
            <person name="Trindade M.I."/>
        </authorList>
    </citation>
    <scope>NUCLEOTIDE SEQUENCE</scope>
</reference>
<dbReference type="InterPro" id="IPR013557">
    <property type="entry name" value="AntA/B_antirep"/>
</dbReference>
<protein>
    <recommendedName>
        <fullName evidence="1">AntA/AntB antirepressor domain-containing protein</fullName>
    </recommendedName>
</protein>
<evidence type="ECO:0000313" key="2">
    <source>
        <dbReference type="EMBL" id="ASN70534.1"/>
    </source>
</evidence>
<gene>
    <name evidence="2" type="ORF">10S1_31</name>
</gene>
<proteinExistence type="predicted"/>
<organism evidence="2">
    <name type="scientific">uncultured Caudovirales phage</name>
    <dbReference type="NCBI Taxonomy" id="2100421"/>
    <lineage>
        <taxon>Viruses</taxon>
        <taxon>Duplodnaviria</taxon>
        <taxon>Heunggongvirae</taxon>
        <taxon>Uroviricota</taxon>
        <taxon>Caudoviricetes</taxon>
        <taxon>Peduoviridae</taxon>
        <taxon>Maltschvirus</taxon>
        <taxon>Maltschvirus maltsch</taxon>
    </lineage>
</organism>
<sequence length="263" mass="30218">MNELQTLFNFKRNDDGSVAVSGRELHKGLEIETPYKQWMNRMINYGFEENIDYIIQSEKVHTQKSLRAYEQSDHIMTLDMAKEIAMIQRSDIGKKIRGYFIKVERQHNEIAQAYGITSKEDMNQLIEQLVSDKLDYLISSGQISNNKLDMLNSKFEGEYVTPQDIDAIKFAIKAKAEQTLENVGLQMTLDTLLVGDVYEQAIANKRAKEEYTYQLGKVKSRILVATKKSLGMKGNAPNNHIKRKDVDLAIQFIKDVRSSQIEI</sequence>
<accession>A0A2H4J5J5</accession>